<dbReference type="Proteomes" id="UP000275281">
    <property type="component" value="Unassembled WGS sequence"/>
</dbReference>
<accession>A0A3N5Y8G8</accession>
<comment type="cofactor">
    <cofactor evidence="6">
        <name>FAD</name>
        <dbReference type="ChEBI" id="CHEBI:57692"/>
    </cofactor>
    <text evidence="6">Binds 1 FAD per subunit.</text>
</comment>
<keyword evidence="4 6" id="KW-0274">FAD</keyword>
<dbReference type="Gene3D" id="3.40.50.620">
    <property type="entry name" value="HUPs"/>
    <property type="match status" value="1"/>
</dbReference>
<dbReference type="Gene3D" id="1.10.579.10">
    <property type="entry name" value="DNA Cyclobutane Dipyrimidine Photolyase, subunit A, domain 3"/>
    <property type="match status" value="1"/>
</dbReference>
<dbReference type="GO" id="GO:0003904">
    <property type="term" value="F:deoxyribodipyrimidine photo-lyase activity"/>
    <property type="evidence" value="ECO:0007669"/>
    <property type="project" value="TreeGrafter"/>
</dbReference>
<dbReference type="PANTHER" id="PTHR11455:SF9">
    <property type="entry name" value="CRYPTOCHROME CIRCADIAN CLOCK 5 ISOFORM X1"/>
    <property type="match status" value="1"/>
</dbReference>
<evidence type="ECO:0000256" key="4">
    <source>
        <dbReference type="ARBA" id="ARBA00022827"/>
    </source>
</evidence>
<dbReference type="PROSITE" id="PS00394">
    <property type="entry name" value="DNA_PHOTOLYASES_1_1"/>
    <property type="match status" value="1"/>
</dbReference>
<feature type="domain" description="Photolyase/cryptochrome alpha/beta" evidence="8">
    <location>
        <begin position="1"/>
        <end position="131"/>
    </location>
</feature>
<dbReference type="InterPro" id="IPR014729">
    <property type="entry name" value="Rossmann-like_a/b/a_fold"/>
</dbReference>
<dbReference type="GO" id="GO:0006139">
    <property type="term" value="P:nucleobase-containing compound metabolic process"/>
    <property type="evidence" value="ECO:0007669"/>
    <property type="project" value="UniProtKB-ARBA"/>
</dbReference>
<protein>
    <submittedName>
        <fullName evidence="9">Deoxyribodipyrimidine photo-lyase</fullName>
    </submittedName>
</protein>
<dbReference type="SUPFAM" id="SSF48173">
    <property type="entry name" value="Cryptochrome/photolyase FAD-binding domain"/>
    <property type="match status" value="1"/>
</dbReference>
<evidence type="ECO:0000256" key="1">
    <source>
        <dbReference type="ARBA" id="ARBA00001932"/>
    </source>
</evidence>
<sequence length="492" mass="57193">MVNLVWLKRDLRLRDHAPLQLAAQNGQPVLLCYAIDNDIWANPHYDERHQTFVFQSIKDIDQQLSAFNTQVLVFRGNMKGLLKKLQRHLGLASLYSYQQIGLCVTFERDKKVATWCCQHNLHWHESPYGAVYRGLSHRQDWDKRWQQRILTPTSDIDLAAVNWFTSFAALPSEVIGQTDDICAHPSRQPGGECRAWQVLKSFLKDRGKHYHQHISKPALARKACSRLSPYLAWGNISVKQVYHSILQQNRPEWRRPMSAVASRLHWHCHFIQKFESESDMEFRPVNKAYLSYPYETGPEAQRRFYAWKSGKTGVPLVDACMRALNETGYLNFRMRALLVSFLTHVLNVHWKLAAEHLATVFLDFEPGIHYPQIQMQAGVTGTNTIRLYNPVKQAEDNDPDGTFIYKWVPELNALPPPLLFQPWKLTPLDFTLFGSEPLAYPKPIIDIERAMEDARERMWAFRKKREVKQEARRIIARHTTPSSPSRKQAKLS</sequence>
<dbReference type="PRINTS" id="PR00147">
    <property type="entry name" value="DNAPHOTLYASE"/>
</dbReference>
<reference evidence="9 10" key="1">
    <citation type="submission" date="2018-11" db="EMBL/GenBank/DDBJ databases">
        <authorList>
            <person name="Ye M.-Q."/>
            <person name="Du Z.-J."/>
        </authorList>
    </citation>
    <scope>NUCLEOTIDE SEQUENCE [LARGE SCALE GENOMIC DNA]</scope>
    <source>
        <strain evidence="9 10">U0105</strain>
    </source>
</reference>
<name>A0A3N5Y8G8_9ALTE</name>
<evidence type="ECO:0000256" key="2">
    <source>
        <dbReference type="ARBA" id="ARBA00005862"/>
    </source>
</evidence>
<comment type="similarity">
    <text evidence="2">Belongs to the DNA photolyase class-1 family.</text>
</comment>
<dbReference type="InterPro" id="IPR036134">
    <property type="entry name" value="Crypto/Photolyase_FAD-like_sf"/>
</dbReference>
<keyword evidence="5 7" id="KW-0157">Chromophore</keyword>
<evidence type="ECO:0000313" key="9">
    <source>
        <dbReference type="EMBL" id="RPJ67349.1"/>
    </source>
</evidence>
<dbReference type="Gene3D" id="1.25.40.80">
    <property type="match status" value="1"/>
</dbReference>
<keyword evidence="3 6" id="KW-0285">Flavoprotein</keyword>
<dbReference type="AlphaFoldDB" id="A0A3N5Y8G8"/>
<keyword evidence="10" id="KW-1185">Reference proteome</keyword>
<organism evidence="9 10">
    <name type="scientific">Alteromonas sediminis</name>
    <dbReference type="NCBI Taxonomy" id="2259342"/>
    <lineage>
        <taxon>Bacteria</taxon>
        <taxon>Pseudomonadati</taxon>
        <taxon>Pseudomonadota</taxon>
        <taxon>Gammaproteobacteria</taxon>
        <taxon>Alteromonadales</taxon>
        <taxon>Alteromonadaceae</taxon>
        <taxon>Alteromonas/Salinimonas group</taxon>
        <taxon>Alteromonas</taxon>
    </lineage>
</organism>
<evidence type="ECO:0000256" key="5">
    <source>
        <dbReference type="ARBA" id="ARBA00022991"/>
    </source>
</evidence>
<comment type="caution">
    <text evidence="9">The sequence shown here is derived from an EMBL/GenBank/DDBJ whole genome shotgun (WGS) entry which is preliminary data.</text>
</comment>
<dbReference type="InterPro" id="IPR006050">
    <property type="entry name" value="DNA_photolyase_N"/>
</dbReference>
<dbReference type="EMBL" id="RPOK01000002">
    <property type="protein sequence ID" value="RPJ67349.1"/>
    <property type="molecule type" value="Genomic_DNA"/>
</dbReference>
<evidence type="ECO:0000259" key="8">
    <source>
        <dbReference type="PROSITE" id="PS51645"/>
    </source>
</evidence>
<dbReference type="InterPro" id="IPR005101">
    <property type="entry name" value="Cryptochr/Photolyase_FAD-bd"/>
</dbReference>
<evidence type="ECO:0000256" key="6">
    <source>
        <dbReference type="PIRSR" id="PIRSR602081-1"/>
    </source>
</evidence>
<dbReference type="GO" id="GO:0006950">
    <property type="term" value="P:response to stress"/>
    <property type="evidence" value="ECO:0007669"/>
    <property type="project" value="UniProtKB-ARBA"/>
</dbReference>
<dbReference type="Pfam" id="PF03441">
    <property type="entry name" value="FAD_binding_7"/>
    <property type="match status" value="1"/>
</dbReference>
<keyword evidence="9" id="KW-0456">Lyase</keyword>
<dbReference type="InterPro" id="IPR018394">
    <property type="entry name" value="DNA_photolyase_1_CS_C"/>
</dbReference>
<evidence type="ECO:0000313" key="10">
    <source>
        <dbReference type="Proteomes" id="UP000275281"/>
    </source>
</evidence>
<proteinExistence type="inferred from homology"/>
<dbReference type="InterPro" id="IPR036155">
    <property type="entry name" value="Crypto/Photolyase_N_sf"/>
</dbReference>
<dbReference type="SUPFAM" id="SSF52425">
    <property type="entry name" value="Cryptochrome/photolyase, N-terminal domain"/>
    <property type="match status" value="1"/>
</dbReference>
<dbReference type="PANTHER" id="PTHR11455">
    <property type="entry name" value="CRYPTOCHROME"/>
    <property type="match status" value="1"/>
</dbReference>
<dbReference type="GO" id="GO:0009416">
    <property type="term" value="P:response to light stimulus"/>
    <property type="evidence" value="ECO:0007669"/>
    <property type="project" value="TreeGrafter"/>
</dbReference>
<evidence type="ECO:0000256" key="7">
    <source>
        <dbReference type="RuleBase" id="RU004182"/>
    </source>
</evidence>
<dbReference type="InterPro" id="IPR002081">
    <property type="entry name" value="Cryptochrome/DNA_photolyase_1"/>
</dbReference>
<dbReference type="GO" id="GO:0003677">
    <property type="term" value="F:DNA binding"/>
    <property type="evidence" value="ECO:0007669"/>
    <property type="project" value="TreeGrafter"/>
</dbReference>
<dbReference type="Pfam" id="PF00875">
    <property type="entry name" value="DNA_photolyase"/>
    <property type="match status" value="1"/>
</dbReference>
<comment type="similarity">
    <text evidence="7">Belongs to the DNA photolyase family.</text>
</comment>
<dbReference type="OrthoDB" id="9772484at2"/>
<dbReference type="RefSeq" id="WP_124027250.1">
    <property type="nucleotide sequence ID" value="NZ_JBHRSN010000015.1"/>
</dbReference>
<comment type="cofactor">
    <cofactor evidence="1">
        <name>(6R)-5,10-methylene-5,6,7,8-tetrahydrofolate</name>
        <dbReference type="ChEBI" id="CHEBI:15636"/>
    </cofactor>
</comment>
<feature type="binding site" evidence="6">
    <location>
        <position position="210"/>
    </location>
    <ligand>
        <name>FAD</name>
        <dbReference type="ChEBI" id="CHEBI:57692"/>
    </ligand>
</feature>
<evidence type="ECO:0000256" key="3">
    <source>
        <dbReference type="ARBA" id="ARBA00022630"/>
    </source>
</evidence>
<dbReference type="GO" id="GO:0071949">
    <property type="term" value="F:FAD binding"/>
    <property type="evidence" value="ECO:0007669"/>
    <property type="project" value="TreeGrafter"/>
</dbReference>
<dbReference type="PROSITE" id="PS51645">
    <property type="entry name" value="PHR_CRY_ALPHA_BETA"/>
    <property type="match status" value="1"/>
</dbReference>
<gene>
    <name evidence="9" type="ORF">DRW07_07415</name>
</gene>